<dbReference type="EMBL" id="CM045766">
    <property type="protein sequence ID" value="KAI8002252.1"/>
    <property type="molecule type" value="Genomic_DNA"/>
</dbReference>
<accession>A0ACC0GM63</accession>
<protein>
    <submittedName>
        <fullName evidence="1">BSD domain-containing protein 1</fullName>
    </submittedName>
</protein>
<evidence type="ECO:0000313" key="2">
    <source>
        <dbReference type="Proteomes" id="UP001060215"/>
    </source>
</evidence>
<organism evidence="1 2">
    <name type="scientific">Camellia lanceoleosa</name>
    <dbReference type="NCBI Taxonomy" id="1840588"/>
    <lineage>
        <taxon>Eukaryota</taxon>
        <taxon>Viridiplantae</taxon>
        <taxon>Streptophyta</taxon>
        <taxon>Embryophyta</taxon>
        <taxon>Tracheophyta</taxon>
        <taxon>Spermatophyta</taxon>
        <taxon>Magnoliopsida</taxon>
        <taxon>eudicotyledons</taxon>
        <taxon>Gunneridae</taxon>
        <taxon>Pentapetalae</taxon>
        <taxon>asterids</taxon>
        <taxon>Ericales</taxon>
        <taxon>Theaceae</taxon>
        <taxon>Camellia</taxon>
    </lineage>
</organism>
<dbReference type="Proteomes" id="UP001060215">
    <property type="component" value="Chromosome 9"/>
</dbReference>
<comment type="caution">
    <text evidence="1">The sequence shown here is derived from an EMBL/GenBank/DDBJ whole genome shotgun (WGS) entry which is preliminary data.</text>
</comment>
<keyword evidence="2" id="KW-1185">Reference proteome</keyword>
<evidence type="ECO:0000313" key="1">
    <source>
        <dbReference type="EMBL" id="KAI8002252.1"/>
    </source>
</evidence>
<gene>
    <name evidence="1" type="ORF">LOK49_LG08G03067</name>
</gene>
<sequence>MNFFNSLSSDDPHTSPSSPPPNSRSNDPSISSITNVWSFGDRLIKTLASKSKSLIEIYCRDLKQFASGLRNETALIQEFALNFGNRVSEIVCHGKKDSVLLAGDSKEFENLKNSRPYSRFDVQIRKIQCDLNTYCEEPENLEEYYKWDLGFNLDEKEWEIDDLIEENGMIEEIYNEVVPSRVDRETFWCRYFYWVCKIKKAEEARARLVNKRSISVEEEKEEEEDEFSEDVDDDDYEEIDVSKLMNNSKQKAGEKYSSEKIVVERSTIESEEKSLKQEEDKGVVSESKSDNGVNERVHLDDGSESSGSMSEARSDELDSERKTENGGSCKDSDFSDVSSQPSLVPEEEEDFGWDKIEDIDSIDSGRCYEEEDLSWDIEDYDELVDPR</sequence>
<name>A0ACC0GM63_9ERIC</name>
<proteinExistence type="predicted"/>
<reference evidence="1 2" key="1">
    <citation type="journal article" date="2022" name="Plant J.">
        <title>Chromosome-level genome of Camellia lanceoleosa provides a valuable resource for understanding genome evolution and self-incompatibility.</title>
        <authorList>
            <person name="Gong W."/>
            <person name="Xiao S."/>
            <person name="Wang L."/>
            <person name="Liao Z."/>
            <person name="Chang Y."/>
            <person name="Mo W."/>
            <person name="Hu G."/>
            <person name="Li W."/>
            <person name="Zhao G."/>
            <person name="Zhu H."/>
            <person name="Hu X."/>
            <person name="Ji K."/>
            <person name="Xiang X."/>
            <person name="Song Q."/>
            <person name="Yuan D."/>
            <person name="Jin S."/>
            <person name="Zhang L."/>
        </authorList>
    </citation>
    <scope>NUCLEOTIDE SEQUENCE [LARGE SCALE GENOMIC DNA]</scope>
    <source>
        <strain evidence="1">SQ_2022a</strain>
    </source>
</reference>